<dbReference type="CDD" id="cd12797">
    <property type="entry name" value="M23_peptidase"/>
    <property type="match status" value="1"/>
</dbReference>
<dbReference type="InterPro" id="IPR050570">
    <property type="entry name" value="Cell_wall_metabolism_enzyme"/>
</dbReference>
<gene>
    <name evidence="3" type="ORF">HT99x_009245</name>
    <name evidence="2" type="ORF">HT99x_01448</name>
</gene>
<dbReference type="OrthoDB" id="5489603at2"/>
<evidence type="ECO:0000313" key="2">
    <source>
        <dbReference type="EMBL" id="KRG21695.1"/>
    </source>
</evidence>
<proteinExistence type="predicted"/>
<dbReference type="RefSeq" id="WP_075066068.1">
    <property type="nucleotide sequence ID" value="NZ_LKAJ02000001.1"/>
</dbReference>
<dbReference type="PANTHER" id="PTHR21666:SF270">
    <property type="entry name" value="MUREIN HYDROLASE ACTIVATOR ENVC"/>
    <property type="match status" value="1"/>
</dbReference>
<evidence type="ECO:0000259" key="1">
    <source>
        <dbReference type="Pfam" id="PF01551"/>
    </source>
</evidence>
<dbReference type="Gene3D" id="2.70.70.10">
    <property type="entry name" value="Glucose Permease (Domain IIA)"/>
    <property type="match status" value="1"/>
</dbReference>
<keyword evidence="4" id="KW-1185">Reference proteome</keyword>
<dbReference type="PANTHER" id="PTHR21666">
    <property type="entry name" value="PEPTIDASE-RELATED"/>
    <property type="match status" value="1"/>
</dbReference>
<reference evidence="3" key="3">
    <citation type="submission" date="2021-06" db="EMBL/GenBank/DDBJ databases">
        <title>Genomic Description and Analysis of Intracellular Bacteria, Candidatus Berkiella cookevillensis and Candidatus Berkiella aquae.</title>
        <authorList>
            <person name="Kidane D.T."/>
            <person name="Mehari Y.T."/>
            <person name="Rice F.C."/>
            <person name="Arivett B.A."/>
            <person name="Farone A.L."/>
            <person name="Berk S.G."/>
            <person name="Farone M.B."/>
        </authorList>
    </citation>
    <scope>NUCLEOTIDE SEQUENCE</scope>
    <source>
        <strain evidence="3">HT99</strain>
    </source>
</reference>
<accession>A0A0Q9YLU8</accession>
<dbReference type="Pfam" id="PF01551">
    <property type="entry name" value="Peptidase_M23"/>
    <property type="match status" value="1"/>
</dbReference>
<organism evidence="2">
    <name type="scientific">Candidatus Berkiella aquae</name>
    <dbReference type="NCBI Taxonomy" id="295108"/>
    <lineage>
        <taxon>Bacteria</taxon>
        <taxon>Pseudomonadati</taxon>
        <taxon>Pseudomonadota</taxon>
        <taxon>Gammaproteobacteria</taxon>
        <taxon>Candidatus Berkiellales</taxon>
        <taxon>Candidatus Berkiellaceae</taxon>
        <taxon>Candidatus Berkiella</taxon>
    </lineage>
</organism>
<reference evidence="2" key="1">
    <citation type="submission" date="2015-09" db="EMBL/GenBank/DDBJ databases">
        <title>Draft Genome Sequences of Two Novel Amoeba-resistant Intranuclear Bacteria, Candidatus Berkiella cookevillensis and Candidatus Berkiella aquae.</title>
        <authorList>
            <person name="Mehari Y.T."/>
            <person name="Arivett B.A."/>
            <person name="Farone A.L."/>
            <person name="Gunderson J.H."/>
            <person name="Farone M.B."/>
        </authorList>
    </citation>
    <scope>NUCLEOTIDE SEQUENCE [LARGE SCALE GENOMIC DNA]</scope>
    <source>
        <strain evidence="2">HT99</strain>
    </source>
</reference>
<dbReference type="STRING" id="295108.HT99x_01448"/>
<dbReference type="EMBL" id="LKAJ02000001">
    <property type="protein sequence ID" value="MCS5711622.1"/>
    <property type="molecule type" value="Genomic_DNA"/>
</dbReference>
<dbReference type="EMBL" id="LKAJ01000004">
    <property type="protein sequence ID" value="KRG21695.1"/>
    <property type="molecule type" value="Genomic_DNA"/>
</dbReference>
<dbReference type="InterPro" id="IPR016047">
    <property type="entry name" value="M23ase_b-sheet_dom"/>
</dbReference>
<dbReference type="GO" id="GO:0004222">
    <property type="term" value="F:metalloendopeptidase activity"/>
    <property type="evidence" value="ECO:0007669"/>
    <property type="project" value="TreeGrafter"/>
</dbReference>
<sequence length="405" mass="45119">MIAILKNHLLRRLVHGLLFACLYSISTSLFADSLLSQKEVLISVLKPPSPVSTLQGELLVYELHIVNNTDKTLQLGLIEIMDEANKPITSYSGTKLQQNSFAYENNKRLEDKNRILKKGMGAFVTIWLSQPMFTHVPKSLNHDIWFVEYSTEKGESTTYPIEYTLSVLDEKPVVLGNPLKGTQWVASAALSPTSYHRLTILPIEGKFYLAQRYAIDWMQICADGKSVHGDLHKNENWNGFGDEIYAVADGIVSKVHDNVKENIPPTLPVPQLPLNDIGGNHVIIQIQQNGKTYYVLNAHMQPGSIRVKEGSQVKKGQVIGLLGNTGNSSAPHLHLHVCDANDPLKCEGVPFVLEKANLIGNVDEIVADYGIWTPIKPLPKKNTKQLVPLDNQVFYFSNQPPNKCP</sequence>
<protein>
    <submittedName>
        <fullName evidence="3">M23 family metallopeptidase</fullName>
    </submittedName>
    <submittedName>
        <fullName evidence="2">Putative peptidase</fullName>
    </submittedName>
</protein>
<dbReference type="InterPro" id="IPR011055">
    <property type="entry name" value="Dup_hybrid_motif"/>
</dbReference>
<evidence type="ECO:0000313" key="3">
    <source>
        <dbReference type="EMBL" id="MCS5711622.1"/>
    </source>
</evidence>
<feature type="domain" description="M23ase beta-sheet core" evidence="1">
    <location>
        <begin position="241"/>
        <end position="343"/>
    </location>
</feature>
<evidence type="ECO:0000313" key="4">
    <source>
        <dbReference type="Proteomes" id="UP000051497"/>
    </source>
</evidence>
<name>A0A0Q9YLU8_9GAMM</name>
<dbReference type="AlphaFoldDB" id="A0A0Q9YLU8"/>
<dbReference type="SUPFAM" id="SSF51261">
    <property type="entry name" value="Duplicated hybrid motif"/>
    <property type="match status" value="1"/>
</dbReference>
<comment type="caution">
    <text evidence="2">The sequence shown here is derived from an EMBL/GenBank/DDBJ whole genome shotgun (WGS) entry which is preliminary data.</text>
</comment>
<reference evidence="3" key="2">
    <citation type="journal article" date="2016" name="Genome Announc.">
        <title>Draft Genome Sequences of Two Novel Amoeba-Resistant Intranuclear Bacteria, 'Candidatus Berkiella cookevillensis' and 'Candidatus Berkiella aquae'.</title>
        <authorList>
            <person name="Mehari Y.T."/>
            <person name="Arivett B.A."/>
            <person name="Farone A.L."/>
            <person name="Gunderson J.H."/>
            <person name="Farone M.B."/>
        </authorList>
    </citation>
    <scope>NUCLEOTIDE SEQUENCE</scope>
    <source>
        <strain evidence="3">HT99</strain>
    </source>
</reference>
<dbReference type="Proteomes" id="UP000051497">
    <property type="component" value="Unassembled WGS sequence"/>
</dbReference>